<name>A0A0L0WCG7_GOTPU</name>
<dbReference type="RefSeq" id="WP_050354726.1">
    <property type="nucleotide sequence ID" value="NZ_LGSS01000004.1"/>
</dbReference>
<keyword evidence="1" id="KW-0472">Membrane</keyword>
<protein>
    <recommendedName>
        <fullName evidence="4">DUF5673 domain-containing protein</fullName>
    </recommendedName>
</protein>
<dbReference type="Proteomes" id="UP000037267">
    <property type="component" value="Unassembled WGS sequence"/>
</dbReference>
<evidence type="ECO:0000313" key="2">
    <source>
        <dbReference type="EMBL" id="KNF09156.1"/>
    </source>
</evidence>
<sequence length="230" mass="26711">MSTTKRTIVFIVSLFATIIFTSILSTFLANMINNFSLDLINNIINPLYLTLILFFFMLCQSFIKYMFSKKMLSSNSVLLSTNITGVSKKSKITLYFIVALIYFSSSYRNFSLDYLFFIKILILILTFLVLEMLLRLSNKKLKAYFLSDGILISGFDIKIDVPLGVKTNIYNDYGFYEYIYIEGYTMQSNSIEFILKDSMGKINVKINEDIKRKILGIMNKHNIPKKKFKK</sequence>
<organism evidence="2 3">
    <name type="scientific">Gottschalkia purinilytica</name>
    <name type="common">Clostridium purinilyticum</name>
    <dbReference type="NCBI Taxonomy" id="1503"/>
    <lineage>
        <taxon>Bacteria</taxon>
        <taxon>Bacillati</taxon>
        <taxon>Bacillota</taxon>
        <taxon>Tissierellia</taxon>
        <taxon>Tissierellales</taxon>
        <taxon>Gottschalkiaceae</taxon>
        <taxon>Gottschalkia</taxon>
    </lineage>
</organism>
<comment type="caution">
    <text evidence="2">The sequence shown here is derived from an EMBL/GenBank/DDBJ whole genome shotgun (WGS) entry which is preliminary data.</text>
</comment>
<dbReference type="OrthoDB" id="1954889at2"/>
<dbReference type="STRING" id="1503.CLPU_4c02020"/>
<gene>
    <name evidence="2" type="ORF">CLPU_4c02020</name>
</gene>
<keyword evidence="1" id="KW-0812">Transmembrane</keyword>
<keyword evidence="1" id="KW-1133">Transmembrane helix</keyword>
<evidence type="ECO:0000313" key="3">
    <source>
        <dbReference type="Proteomes" id="UP000037267"/>
    </source>
</evidence>
<feature type="transmembrane region" description="Helical" evidence="1">
    <location>
        <begin position="114"/>
        <end position="134"/>
    </location>
</feature>
<dbReference type="EMBL" id="LGSS01000004">
    <property type="protein sequence ID" value="KNF09156.1"/>
    <property type="molecule type" value="Genomic_DNA"/>
</dbReference>
<evidence type="ECO:0000256" key="1">
    <source>
        <dbReference type="SAM" id="Phobius"/>
    </source>
</evidence>
<evidence type="ECO:0008006" key="4">
    <source>
        <dbReference type="Google" id="ProtNLM"/>
    </source>
</evidence>
<feature type="transmembrane region" description="Helical" evidence="1">
    <location>
        <begin position="47"/>
        <end position="67"/>
    </location>
</feature>
<keyword evidence="3" id="KW-1185">Reference proteome</keyword>
<accession>A0A0L0WCG7</accession>
<dbReference type="AlphaFoldDB" id="A0A0L0WCG7"/>
<reference evidence="3" key="1">
    <citation type="submission" date="2015-07" db="EMBL/GenBank/DDBJ databases">
        <title>Draft genome sequence of the purine-degrading Gottschalkia purinilyticum DSM 1384 (formerly Clostridium purinilyticum).</title>
        <authorList>
            <person name="Poehlein A."/>
            <person name="Schiel-Bengelsdorf B."/>
            <person name="Bengelsdorf F.R."/>
            <person name="Daniel R."/>
            <person name="Duerre P."/>
        </authorList>
    </citation>
    <scope>NUCLEOTIDE SEQUENCE [LARGE SCALE GENOMIC DNA]</scope>
    <source>
        <strain evidence="3">DSM 1384</strain>
    </source>
</reference>
<proteinExistence type="predicted"/>
<feature type="transmembrane region" description="Helical" evidence="1">
    <location>
        <begin position="92"/>
        <end position="108"/>
    </location>
</feature>
<feature type="transmembrane region" description="Helical" evidence="1">
    <location>
        <begin position="7"/>
        <end position="27"/>
    </location>
</feature>